<evidence type="ECO:0000256" key="2">
    <source>
        <dbReference type="ARBA" id="ARBA00022643"/>
    </source>
</evidence>
<dbReference type="AlphaFoldDB" id="A0A239GI45"/>
<keyword evidence="3" id="KW-0560">Oxidoreductase</keyword>
<name>A0A239GI45_9NOCA</name>
<evidence type="ECO:0000256" key="3">
    <source>
        <dbReference type="ARBA" id="ARBA00023002"/>
    </source>
</evidence>
<dbReference type="InterPro" id="IPR011251">
    <property type="entry name" value="Luciferase-like_dom"/>
</dbReference>
<dbReference type="PANTHER" id="PTHR30011:SF16">
    <property type="entry name" value="C2H2 FINGER DOMAIN TRANSCRIPTION FACTOR (EUROFUNG)-RELATED"/>
    <property type="match status" value="1"/>
</dbReference>
<keyword evidence="9" id="KW-1185">Reference proteome</keyword>
<proteinExistence type="inferred from homology"/>
<dbReference type="PANTHER" id="PTHR30011">
    <property type="entry name" value="ALKANESULFONATE MONOOXYGENASE-RELATED"/>
    <property type="match status" value="1"/>
</dbReference>
<dbReference type="EMBL" id="FZOW01000004">
    <property type="protein sequence ID" value="SNS67734.1"/>
    <property type="molecule type" value="Genomic_DNA"/>
</dbReference>
<evidence type="ECO:0000259" key="7">
    <source>
        <dbReference type="Pfam" id="PF00296"/>
    </source>
</evidence>
<dbReference type="SUPFAM" id="SSF51679">
    <property type="entry name" value="Bacterial luciferase-like"/>
    <property type="match status" value="1"/>
</dbReference>
<keyword evidence="1 6" id="KW-0285">Flavoprotein</keyword>
<comment type="similarity">
    <text evidence="5">Belongs to the NtaA/SnaA/DszA monooxygenase family.</text>
</comment>
<feature type="binding site" evidence="6">
    <location>
        <position position="206"/>
    </location>
    <ligand>
        <name>FMN</name>
        <dbReference type="ChEBI" id="CHEBI:58210"/>
    </ligand>
</feature>
<dbReference type="InterPro" id="IPR051260">
    <property type="entry name" value="Diverse_substr_monoxygenases"/>
</dbReference>
<dbReference type="RefSeq" id="WP_089245140.1">
    <property type="nucleotide sequence ID" value="NZ_FZOW01000004.1"/>
</dbReference>
<feature type="domain" description="Luciferase-like" evidence="7">
    <location>
        <begin position="32"/>
        <end position="373"/>
    </location>
</feature>
<evidence type="ECO:0000313" key="8">
    <source>
        <dbReference type="EMBL" id="SNS67734.1"/>
    </source>
</evidence>
<evidence type="ECO:0000256" key="6">
    <source>
        <dbReference type="PIRSR" id="PIRSR000337-1"/>
    </source>
</evidence>
<dbReference type="Gene3D" id="3.20.20.30">
    <property type="entry name" value="Luciferase-like domain"/>
    <property type="match status" value="1"/>
</dbReference>
<evidence type="ECO:0000256" key="1">
    <source>
        <dbReference type="ARBA" id="ARBA00022630"/>
    </source>
</evidence>
<sequence length="424" mass="45381">MSPNQLHVNLLLTTAGLHPGAGRRAGSTADSLSLPVYRALAETAERGLFDAVFLADSPSLPPNASNDDPIRVSPEPLTLLAALAATTSHVGLIGSASTSFYEPYNLARLFSSLDHLSGGRAGWNAVTTSSPTAARNFGQSVQDEHDARYGRAEEFIEVVLKLWDSFEPGSSVAHPIDHVGDRFSVAGPFTLPTTPQGRPVVAQAGSSPAGLRLGARFADVIYTNQASLQSSADFRREVRRQAADFGRDPDSVAVLPGVVPFLGSTEAEARRLKSELDDSLDTEALIPSALRWLGVDLSGYEPDSPFPIDKLPDPSSIRSSVGTFVQLADTIRREEPTVRQALSRVGGGTIHRTFVGTPEQLADDFESWFRAGAVDGFNVMPAVVPDTLDEFVDHVVPILQARGLFRHEYSASTLSGHYRSAVPA</sequence>
<dbReference type="InterPro" id="IPR016215">
    <property type="entry name" value="NTA_MOA"/>
</dbReference>
<evidence type="ECO:0000313" key="9">
    <source>
        <dbReference type="Proteomes" id="UP000198327"/>
    </source>
</evidence>
<dbReference type="NCBIfam" id="TIGR03860">
    <property type="entry name" value="FMN_nitrolo"/>
    <property type="match status" value="1"/>
</dbReference>
<dbReference type="Proteomes" id="UP000198327">
    <property type="component" value="Unassembled WGS sequence"/>
</dbReference>
<keyword evidence="2 6" id="KW-0288">FMN</keyword>
<dbReference type="Pfam" id="PF00296">
    <property type="entry name" value="Bac_luciferase"/>
    <property type="match status" value="1"/>
</dbReference>
<protein>
    <submittedName>
        <fullName evidence="8">FMN-dependent oxidoreductase, nitrilotriacetate monooxygenase family</fullName>
    </submittedName>
</protein>
<gene>
    <name evidence="8" type="ORF">SAMN05421642_104210</name>
</gene>
<dbReference type="InterPro" id="IPR036661">
    <property type="entry name" value="Luciferase-like_sf"/>
</dbReference>
<feature type="binding site" evidence="6">
    <location>
        <position position="207"/>
    </location>
    <ligand>
        <name>FMN</name>
        <dbReference type="ChEBI" id="CHEBI:58210"/>
    </ligand>
</feature>
<dbReference type="PIRSF" id="PIRSF000337">
    <property type="entry name" value="NTA_MOA"/>
    <property type="match status" value="1"/>
</dbReference>
<feature type="binding site" evidence="6">
    <location>
        <position position="145"/>
    </location>
    <ligand>
        <name>FMN</name>
        <dbReference type="ChEBI" id="CHEBI:58210"/>
    </ligand>
</feature>
<organism evidence="8 9">
    <name type="scientific">Rhodococcoides kyotonense</name>
    <dbReference type="NCBI Taxonomy" id="398843"/>
    <lineage>
        <taxon>Bacteria</taxon>
        <taxon>Bacillati</taxon>
        <taxon>Actinomycetota</taxon>
        <taxon>Actinomycetes</taxon>
        <taxon>Mycobacteriales</taxon>
        <taxon>Nocardiaceae</taxon>
        <taxon>Rhodococcoides</taxon>
    </lineage>
</organism>
<reference evidence="9" key="1">
    <citation type="submission" date="2017-06" db="EMBL/GenBank/DDBJ databases">
        <authorList>
            <person name="Varghese N."/>
            <person name="Submissions S."/>
        </authorList>
    </citation>
    <scope>NUCLEOTIDE SEQUENCE [LARGE SCALE GENOMIC DNA]</scope>
    <source>
        <strain evidence="9">JCM 23211</strain>
    </source>
</reference>
<evidence type="ECO:0000256" key="5">
    <source>
        <dbReference type="ARBA" id="ARBA00033748"/>
    </source>
</evidence>
<accession>A0A239GI45</accession>
<feature type="binding site" evidence="6">
    <location>
        <position position="149"/>
    </location>
    <ligand>
        <name>FMN</name>
        <dbReference type="ChEBI" id="CHEBI:58210"/>
    </ligand>
</feature>
<keyword evidence="4 8" id="KW-0503">Monooxygenase</keyword>
<dbReference type="GO" id="GO:0004497">
    <property type="term" value="F:monooxygenase activity"/>
    <property type="evidence" value="ECO:0007669"/>
    <property type="project" value="UniProtKB-KW"/>
</dbReference>
<dbReference type="CDD" id="cd01095">
    <property type="entry name" value="Nitrilotriacetate_monoxgenase"/>
    <property type="match status" value="1"/>
</dbReference>
<dbReference type="GO" id="GO:0016705">
    <property type="term" value="F:oxidoreductase activity, acting on paired donors, with incorporation or reduction of molecular oxygen"/>
    <property type="evidence" value="ECO:0007669"/>
    <property type="project" value="InterPro"/>
</dbReference>
<feature type="binding site" evidence="6">
    <location>
        <position position="56"/>
    </location>
    <ligand>
        <name>FMN</name>
        <dbReference type="ChEBI" id="CHEBI:58210"/>
    </ligand>
</feature>
<evidence type="ECO:0000256" key="4">
    <source>
        <dbReference type="ARBA" id="ARBA00023033"/>
    </source>
</evidence>
<dbReference type="OrthoDB" id="4498417at2"/>